<evidence type="ECO:0000313" key="1">
    <source>
        <dbReference type="EMBL" id="KGJ51015.1"/>
    </source>
</evidence>
<name>A0A099HZX2_CLOIN</name>
<gene>
    <name evidence="1" type="ORF">CIAN88_23105</name>
</gene>
<evidence type="ECO:0000313" key="2">
    <source>
        <dbReference type="Proteomes" id="UP000030008"/>
    </source>
</evidence>
<comment type="caution">
    <text evidence="1">The sequence shown here is derived from an EMBL/GenBank/DDBJ whole genome shotgun (WGS) entry which is preliminary data.</text>
</comment>
<protein>
    <submittedName>
        <fullName evidence="1">Uncharacterized protein</fullName>
    </submittedName>
</protein>
<sequence length="83" mass="9687">LNDRWNKQLAAHDLDEDSLEDTFDKDDLTLELWGKRAALDPTFPSRPALDIEDMRWMHDEADIQLERILVTELEKEKGLSYGS</sequence>
<accession>A0A099HZX2</accession>
<proteinExistence type="predicted"/>
<organism evidence="1 2">
    <name type="scientific">Clostridium innocuum</name>
    <dbReference type="NCBI Taxonomy" id="1522"/>
    <lineage>
        <taxon>Bacteria</taxon>
        <taxon>Bacillati</taxon>
        <taxon>Bacillota</taxon>
        <taxon>Clostridia</taxon>
        <taxon>Eubacteriales</taxon>
        <taxon>Clostridiaceae</taxon>
        <taxon>Clostridium</taxon>
    </lineage>
</organism>
<reference evidence="1 2" key="1">
    <citation type="submission" date="2014-08" db="EMBL/GenBank/DDBJ databases">
        <title>Clostridium innocuum, an unnegligible vancomycin-resistant pathogen causing extra-intestinal infections.</title>
        <authorList>
            <person name="Feng Y."/>
            <person name="Chiu C.-H."/>
        </authorList>
    </citation>
    <scope>NUCLEOTIDE SEQUENCE [LARGE SCALE GENOMIC DNA]</scope>
    <source>
        <strain evidence="1 2">AN88</strain>
    </source>
</reference>
<feature type="non-terminal residue" evidence="1">
    <location>
        <position position="1"/>
    </location>
</feature>
<dbReference type="Proteomes" id="UP000030008">
    <property type="component" value="Unassembled WGS sequence"/>
</dbReference>
<dbReference type="AlphaFoldDB" id="A0A099HZX2"/>
<dbReference type="EMBL" id="JQIF01000195">
    <property type="protein sequence ID" value="KGJ51015.1"/>
    <property type="molecule type" value="Genomic_DNA"/>
</dbReference>